<keyword evidence="4" id="KW-1185">Reference proteome</keyword>
<dbReference type="EMBL" id="FOGJ01000012">
    <property type="protein sequence ID" value="SER86484.1"/>
    <property type="molecule type" value="Genomic_DNA"/>
</dbReference>
<dbReference type="Gene3D" id="3.40.50.300">
    <property type="entry name" value="P-loop containing nucleotide triphosphate hydrolases"/>
    <property type="match status" value="1"/>
</dbReference>
<dbReference type="Proteomes" id="UP000182584">
    <property type="component" value="Unassembled WGS sequence"/>
</dbReference>
<evidence type="ECO:0000313" key="3">
    <source>
        <dbReference type="Proteomes" id="UP000182584"/>
    </source>
</evidence>
<protein>
    <submittedName>
        <fullName evidence="1 2">Cytidylate kinase</fullName>
    </submittedName>
</protein>
<organism evidence="2 3">
    <name type="scientific">Butyrivibrio fibrisolvens</name>
    <dbReference type="NCBI Taxonomy" id="831"/>
    <lineage>
        <taxon>Bacteria</taxon>
        <taxon>Bacillati</taxon>
        <taxon>Bacillota</taxon>
        <taxon>Clostridia</taxon>
        <taxon>Lachnospirales</taxon>
        <taxon>Lachnospiraceae</taxon>
        <taxon>Butyrivibrio</taxon>
    </lineage>
</organism>
<evidence type="ECO:0000313" key="2">
    <source>
        <dbReference type="EMBL" id="SER86484.1"/>
    </source>
</evidence>
<sequence length="202" mass="22970">MADNLKFPVITIGREYCAYGRTIARILSERLDIPYFDKDFVKKTVIESGFSEDEVNSEGESISSLSLFIENFLNGTAAYNSYDDIFEAQKHVIVNLAKEPCIIVGRCADFVLKEAGIPSLDVFLYAETDFKLKRAAELHPGNDTAHLKKIMKKQDELRRIYYKHYTGHDSYDFSNYDLCLNTGIIGVEKCADIIEDIVRGTR</sequence>
<dbReference type="SUPFAM" id="SSF52540">
    <property type="entry name" value="P-loop containing nucleoside triphosphate hydrolases"/>
    <property type="match status" value="1"/>
</dbReference>
<proteinExistence type="predicted"/>
<dbReference type="InterPro" id="IPR027417">
    <property type="entry name" value="P-loop_NTPase"/>
</dbReference>
<evidence type="ECO:0000313" key="1">
    <source>
        <dbReference type="EMBL" id="PWT28262.1"/>
    </source>
</evidence>
<dbReference type="Pfam" id="PF13189">
    <property type="entry name" value="Cytidylate_kin2"/>
    <property type="match status" value="1"/>
</dbReference>
<name>A0A1H9SNK5_BUTFI</name>
<dbReference type="eggNOG" id="COG1102">
    <property type="taxonomic scope" value="Bacteria"/>
</dbReference>
<dbReference type="Proteomes" id="UP000245488">
    <property type="component" value="Chromosome"/>
</dbReference>
<gene>
    <name evidence="1" type="ORF">CPT75_14620</name>
    <name evidence="2" type="ORF">SAMN04487884_112121</name>
</gene>
<evidence type="ECO:0000313" key="4">
    <source>
        <dbReference type="Proteomes" id="UP000245488"/>
    </source>
</evidence>
<reference evidence="1 4" key="2">
    <citation type="submission" date="2017-09" db="EMBL/GenBank/DDBJ databases">
        <title>High-quality draft genome sequence of Butyrivibrio fibrisolvens INBov1, isolated from cow rumen.</title>
        <authorList>
            <person name="Rodriguez Hernaez J."/>
            <person name="Rivarola M."/>
            <person name="Paniego N."/>
            <person name="Cravero S."/>
            <person name="Ceron Cucchi M."/>
            <person name="Martinez M.C."/>
        </authorList>
    </citation>
    <scope>NUCLEOTIDE SEQUENCE [LARGE SCALE GENOMIC DNA]</scope>
    <source>
        <strain evidence="1 4">INBov1</strain>
    </source>
</reference>
<accession>A0A1H9SNK5</accession>
<dbReference type="EMBL" id="NXNG01000001">
    <property type="protein sequence ID" value="PWT28262.1"/>
    <property type="molecule type" value="Genomic_DNA"/>
</dbReference>
<dbReference type="AlphaFoldDB" id="A0A1H9SNK5"/>
<keyword evidence="2" id="KW-0418">Kinase</keyword>
<dbReference type="GO" id="GO:0016301">
    <property type="term" value="F:kinase activity"/>
    <property type="evidence" value="ECO:0007669"/>
    <property type="project" value="UniProtKB-KW"/>
</dbReference>
<dbReference type="OrthoDB" id="9781180at2"/>
<dbReference type="RefSeq" id="WP_074756269.1">
    <property type="nucleotide sequence ID" value="NZ_CM009896.1"/>
</dbReference>
<reference evidence="2 3" key="1">
    <citation type="submission" date="2016-10" db="EMBL/GenBank/DDBJ databases">
        <authorList>
            <person name="de Groot N.N."/>
        </authorList>
    </citation>
    <scope>NUCLEOTIDE SEQUENCE [LARGE SCALE GENOMIC DNA]</scope>
    <source>
        <strain evidence="2 3">AR40</strain>
    </source>
</reference>
<keyword evidence="2" id="KW-0808">Transferase</keyword>